<keyword evidence="4" id="KW-0808">Transferase</keyword>
<dbReference type="Proteomes" id="UP000822688">
    <property type="component" value="Chromosome 8"/>
</dbReference>
<keyword evidence="8 14" id="KW-0547">Nucleotide-binding</keyword>
<dbReference type="InterPro" id="IPR008271">
    <property type="entry name" value="Ser/Thr_kinase_AS"/>
</dbReference>
<evidence type="ECO:0000256" key="13">
    <source>
        <dbReference type="ARBA" id="ARBA00023180"/>
    </source>
</evidence>
<dbReference type="GO" id="GO:0005524">
    <property type="term" value="F:ATP binding"/>
    <property type="evidence" value="ECO:0007669"/>
    <property type="project" value="UniProtKB-UniRule"/>
</dbReference>
<name>A0A8T0H386_CERPU</name>
<feature type="chain" id="PRO_5035841037" description="Protein kinase domain-containing protein" evidence="16">
    <location>
        <begin position="29"/>
        <end position="820"/>
    </location>
</feature>
<evidence type="ECO:0000313" key="19">
    <source>
        <dbReference type="Proteomes" id="UP000822688"/>
    </source>
</evidence>
<keyword evidence="9" id="KW-0418">Kinase</keyword>
<dbReference type="SMART" id="SM00220">
    <property type="entry name" value="S_TKc"/>
    <property type="match status" value="1"/>
</dbReference>
<dbReference type="Gene3D" id="1.10.510.10">
    <property type="entry name" value="Transferase(Phosphotransferase) domain 1"/>
    <property type="match status" value="1"/>
</dbReference>
<evidence type="ECO:0000256" key="11">
    <source>
        <dbReference type="ARBA" id="ARBA00022989"/>
    </source>
</evidence>
<feature type="transmembrane region" description="Helical" evidence="15">
    <location>
        <begin position="425"/>
        <end position="448"/>
    </location>
</feature>
<evidence type="ECO:0000256" key="7">
    <source>
        <dbReference type="ARBA" id="ARBA00022737"/>
    </source>
</evidence>
<proteinExistence type="predicted"/>
<dbReference type="CDD" id="cd14066">
    <property type="entry name" value="STKc_IRAK"/>
    <property type="match status" value="1"/>
</dbReference>
<dbReference type="PROSITE" id="PS50011">
    <property type="entry name" value="PROTEIN_KINASE_DOM"/>
    <property type="match status" value="1"/>
</dbReference>
<dbReference type="InterPro" id="IPR032675">
    <property type="entry name" value="LRR_dom_sf"/>
</dbReference>
<feature type="domain" description="Protein kinase" evidence="17">
    <location>
        <begin position="487"/>
        <end position="766"/>
    </location>
</feature>
<evidence type="ECO:0000259" key="17">
    <source>
        <dbReference type="PROSITE" id="PS50011"/>
    </source>
</evidence>
<evidence type="ECO:0000256" key="3">
    <source>
        <dbReference type="ARBA" id="ARBA00022614"/>
    </source>
</evidence>
<dbReference type="PANTHER" id="PTHR48006:SF34">
    <property type="entry name" value="OS08G0203700 PROTEIN"/>
    <property type="match status" value="1"/>
</dbReference>
<gene>
    <name evidence="18" type="ORF">KC19_8G176000</name>
</gene>
<dbReference type="GO" id="GO:0016020">
    <property type="term" value="C:membrane"/>
    <property type="evidence" value="ECO:0007669"/>
    <property type="project" value="UniProtKB-SubCell"/>
</dbReference>
<dbReference type="SUPFAM" id="SSF52058">
    <property type="entry name" value="L domain-like"/>
    <property type="match status" value="1"/>
</dbReference>
<feature type="binding site" evidence="14">
    <location>
        <position position="515"/>
    </location>
    <ligand>
        <name>ATP</name>
        <dbReference type="ChEBI" id="CHEBI:30616"/>
    </ligand>
</feature>
<keyword evidence="19" id="KW-1185">Reference proteome</keyword>
<comment type="caution">
    <text evidence="18">The sequence shown here is derived from an EMBL/GenBank/DDBJ whole genome shotgun (WGS) entry which is preliminary data.</text>
</comment>
<dbReference type="FunFam" id="3.30.200.20:FF:000162">
    <property type="entry name" value="Adenine nucleotide alpha hydrolase-like domain kinase"/>
    <property type="match status" value="1"/>
</dbReference>
<evidence type="ECO:0000256" key="15">
    <source>
        <dbReference type="SAM" id="Phobius"/>
    </source>
</evidence>
<dbReference type="InterPro" id="IPR000719">
    <property type="entry name" value="Prot_kinase_dom"/>
</dbReference>
<dbReference type="PROSITE" id="PS00107">
    <property type="entry name" value="PROTEIN_KINASE_ATP"/>
    <property type="match status" value="1"/>
</dbReference>
<comment type="subcellular location">
    <subcellularLocation>
        <location evidence="1">Membrane</location>
        <topology evidence="1">Single-pass type I membrane protein</topology>
    </subcellularLocation>
</comment>
<dbReference type="Pfam" id="PF07714">
    <property type="entry name" value="PK_Tyr_Ser-Thr"/>
    <property type="match status" value="1"/>
</dbReference>
<protein>
    <recommendedName>
        <fullName evidence="17">Protein kinase domain-containing protein</fullName>
    </recommendedName>
</protein>
<dbReference type="PANTHER" id="PTHR48006">
    <property type="entry name" value="LEUCINE-RICH REPEAT-CONTAINING PROTEIN DDB_G0281931-RELATED"/>
    <property type="match status" value="1"/>
</dbReference>
<keyword evidence="2" id="KW-0723">Serine/threonine-protein kinase</keyword>
<dbReference type="EMBL" id="CM026429">
    <property type="protein sequence ID" value="KAG0565247.1"/>
    <property type="molecule type" value="Genomic_DNA"/>
</dbReference>
<evidence type="ECO:0000256" key="8">
    <source>
        <dbReference type="ARBA" id="ARBA00022741"/>
    </source>
</evidence>
<dbReference type="Gene3D" id="3.80.10.10">
    <property type="entry name" value="Ribonuclease Inhibitor"/>
    <property type="match status" value="3"/>
</dbReference>
<dbReference type="SUPFAM" id="SSF56112">
    <property type="entry name" value="Protein kinase-like (PK-like)"/>
    <property type="match status" value="1"/>
</dbReference>
<dbReference type="Gene3D" id="3.30.200.20">
    <property type="entry name" value="Phosphorylase Kinase, domain 1"/>
    <property type="match status" value="1"/>
</dbReference>
<dbReference type="Pfam" id="PF13516">
    <property type="entry name" value="LRR_6"/>
    <property type="match status" value="1"/>
</dbReference>
<keyword evidence="11 15" id="KW-1133">Transmembrane helix</keyword>
<keyword evidence="7" id="KW-0677">Repeat</keyword>
<keyword evidence="13" id="KW-0325">Glycoprotein</keyword>
<evidence type="ECO:0000256" key="1">
    <source>
        <dbReference type="ARBA" id="ARBA00004479"/>
    </source>
</evidence>
<evidence type="ECO:0000256" key="4">
    <source>
        <dbReference type="ARBA" id="ARBA00022679"/>
    </source>
</evidence>
<evidence type="ECO:0000256" key="12">
    <source>
        <dbReference type="ARBA" id="ARBA00023136"/>
    </source>
</evidence>
<evidence type="ECO:0000313" key="18">
    <source>
        <dbReference type="EMBL" id="KAG0565247.1"/>
    </source>
</evidence>
<evidence type="ECO:0000256" key="9">
    <source>
        <dbReference type="ARBA" id="ARBA00022777"/>
    </source>
</evidence>
<evidence type="ECO:0000256" key="14">
    <source>
        <dbReference type="PROSITE-ProRule" id="PRU10141"/>
    </source>
</evidence>
<dbReference type="AlphaFoldDB" id="A0A8T0H386"/>
<dbReference type="FunFam" id="1.10.510.10:FF:000590">
    <property type="entry name" value="PR5-like receptor kinase"/>
    <property type="match status" value="1"/>
</dbReference>
<dbReference type="InterPro" id="IPR011009">
    <property type="entry name" value="Kinase-like_dom_sf"/>
</dbReference>
<keyword evidence="10 14" id="KW-0067">ATP-binding</keyword>
<dbReference type="InterPro" id="IPR051824">
    <property type="entry name" value="LRR_Rcpt-Like_S/T_Kinase"/>
</dbReference>
<evidence type="ECO:0000256" key="5">
    <source>
        <dbReference type="ARBA" id="ARBA00022692"/>
    </source>
</evidence>
<evidence type="ECO:0000256" key="6">
    <source>
        <dbReference type="ARBA" id="ARBA00022729"/>
    </source>
</evidence>
<accession>A0A8T0H386</accession>
<evidence type="ECO:0000256" key="10">
    <source>
        <dbReference type="ARBA" id="ARBA00022840"/>
    </source>
</evidence>
<dbReference type="InterPro" id="IPR001611">
    <property type="entry name" value="Leu-rich_rpt"/>
</dbReference>
<sequence length="820" mass="91407">MGHSCTTRVFLATAMVITLLFQFGVAQAQDGFQLSLNESSAMHLLYKEWSNATPDFQSHLPGWGYNSSPCDPSHPWQGVRCLWKEWSNDSTRGDIYIVSLRMINSNLVGTLPPSIGMLQSLVTISIQESPRLVGVLDELGNLQSVNSLKIFGTGVSGRVPLTIASSTFLQTLDLSRNKLDGEIAGSLLDVPPGLQKVNMSWNKFGGALQQNMFLNKKSLSQVDFSNNHFNGSLPNFSPSVTLIDFSNNSFSGVLPNFTQLQSIDFLNLSTNQLVGVINPTSVFNTTIGATKLDLSYNKFNGSLPNLEFMTNLQILNLSYNNFDVGSFPLWTVNLTNLKSLSLNGNNINGSLDVSKLGSTLQQLDLKFNNISNVHYNGLVKGVKTVIRLQGNPYCVHSPNTDLKRCVCEQDCMDTEQDLNNNIKTIIITVVICGVLLAIIITISATLFWKTKREQQYLLLEVQQKFLQYDVKPTLFTFHELQVATKNFHSSMILGEGSFGVVYKGILSNGNHIAIKQLFNMDAQKDIDDFLNEVVLLTSVKHRNLVNLKGCCLHKDQRWLLYEYVENYDIAQVLFDHKDGLFLNWSQRLNICLGVAHGLHYLHALSQPSIIHRDIKASNVLLDTTFNAKIADFGLALLFPDEQSHVTTTHVAGSRGYLAPEYATMGQVSAKTDVYSFGVLMLEIISGRRNIDFNLPRDKIYLSKWAWKLHIEDNLMELVDSTLTLTQIEELEIKRVINIALLCSQRLSENRPTMAQVVAMIQGNTDIESEVANSLVDREGEDTLSYDHVAMDGSNLNLISIPEDSSVRMFHGPLSSTIDLD</sequence>
<keyword evidence="5 15" id="KW-0812">Transmembrane</keyword>
<evidence type="ECO:0000256" key="16">
    <source>
        <dbReference type="SAM" id="SignalP"/>
    </source>
</evidence>
<dbReference type="PROSITE" id="PS00108">
    <property type="entry name" value="PROTEIN_KINASE_ST"/>
    <property type="match status" value="1"/>
</dbReference>
<dbReference type="InterPro" id="IPR001245">
    <property type="entry name" value="Ser-Thr/Tyr_kinase_cat_dom"/>
</dbReference>
<dbReference type="InterPro" id="IPR017441">
    <property type="entry name" value="Protein_kinase_ATP_BS"/>
</dbReference>
<dbReference type="GO" id="GO:0004674">
    <property type="term" value="F:protein serine/threonine kinase activity"/>
    <property type="evidence" value="ECO:0007669"/>
    <property type="project" value="UniProtKB-KW"/>
</dbReference>
<keyword evidence="3" id="KW-0433">Leucine-rich repeat</keyword>
<reference evidence="18" key="1">
    <citation type="submission" date="2020-06" db="EMBL/GenBank/DDBJ databases">
        <title>WGS assembly of Ceratodon purpureus strain R40.</title>
        <authorList>
            <person name="Carey S.B."/>
            <person name="Jenkins J."/>
            <person name="Shu S."/>
            <person name="Lovell J.T."/>
            <person name="Sreedasyam A."/>
            <person name="Maumus F."/>
            <person name="Tiley G.P."/>
            <person name="Fernandez-Pozo N."/>
            <person name="Barry K."/>
            <person name="Chen C."/>
            <person name="Wang M."/>
            <person name="Lipzen A."/>
            <person name="Daum C."/>
            <person name="Saski C.A."/>
            <person name="Payton A.C."/>
            <person name="Mcbreen J.C."/>
            <person name="Conrad R.E."/>
            <person name="Kollar L.M."/>
            <person name="Olsson S."/>
            <person name="Huttunen S."/>
            <person name="Landis J.B."/>
            <person name="Wickett N.J."/>
            <person name="Johnson M.G."/>
            <person name="Rensing S.A."/>
            <person name="Grimwood J."/>
            <person name="Schmutz J."/>
            <person name="Mcdaniel S.F."/>
        </authorList>
    </citation>
    <scope>NUCLEOTIDE SEQUENCE</scope>
    <source>
        <strain evidence="18">R40</strain>
    </source>
</reference>
<keyword evidence="6 16" id="KW-0732">Signal</keyword>
<dbReference type="Pfam" id="PF00560">
    <property type="entry name" value="LRR_1"/>
    <property type="match status" value="1"/>
</dbReference>
<organism evidence="18 19">
    <name type="scientific">Ceratodon purpureus</name>
    <name type="common">Fire moss</name>
    <name type="synonym">Dicranum purpureum</name>
    <dbReference type="NCBI Taxonomy" id="3225"/>
    <lineage>
        <taxon>Eukaryota</taxon>
        <taxon>Viridiplantae</taxon>
        <taxon>Streptophyta</taxon>
        <taxon>Embryophyta</taxon>
        <taxon>Bryophyta</taxon>
        <taxon>Bryophytina</taxon>
        <taxon>Bryopsida</taxon>
        <taxon>Dicranidae</taxon>
        <taxon>Pseudoditrichales</taxon>
        <taxon>Ditrichaceae</taxon>
        <taxon>Ceratodon</taxon>
    </lineage>
</organism>
<feature type="signal peptide" evidence="16">
    <location>
        <begin position="1"/>
        <end position="28"/>
    </location>
</feature>
<keyword evidence="12 15" id="KW-0472">Membrane</keyword>
<evidence type="ECO:0000256" key="2">
    <source>
        <dbReference type="ARBA" id="ARBA00022527"/>
    </source>
</evidence>